<evidence type="ECO:0000313" key="2">
    <source>
        <dbReference type="Proteomes" id="UP000886501"/>
    </source>
</evidence>
<organism evidence="1 2">
    <name type="scientific">Thelephora ganbajun</name>
    <name type="common">Ganba fungus</name>
    <dbReference type="NCBI Taxonomy" id="370292"/>
    <lineage>
        <taxon>Eukaryota</taxon>
        <taxon>Fungi</taxon>
        <taxon>Dikarya</taxon>
        <taxon>Basidiomycota</taxon>
        <taxon>Agaricomycotina</taxon>
        <taxon>Agaricomycetes</taxon>
        <taxon>Thelephorales</taxon>
        <taxon>Thelephoraceae</taxon>
        <taxon>Thelephora</taxon>
    </lineage>
</organism>
<dbReference type="Proteomes" id="UP000886501">
    <property type="component" value="Unassembled WGS sequence"/>
</dbReference>
<keyword evidence="2" id="KW-1185">Reference proteome</keyword>
<name>A0ACB6ZJG3_THEGA</name>
<protein>
    <submittedName>
        <fullName evidence="1">Uncharacterized protein</fullName>
    </submittedName>
</protein>
<evidence type="ECO:0000313" key="1">
    <source>
        <dbReference type="EMBL" id="KAF9649463.1"/>
    </source>
</evidence>
<reference evidence="1" key="2">
    <citation type="journal article" date="2020" name="Nat. Commun.">
        <title>Large-scale genome sequencing of mycorrhizal fungi provides insights into the early evolution of symbiotic traits.</title>
        <authorList>
            <person name="Miyauchi S."/>
            <person name="Kiss E."/>
            <person name="Kuo A."/>
            <person name="Drula E."/>
            <person name="Kohler A."/>
            <person name="Sanchez-Garcia M."/>
            <person name="Morin E."/>
            <person name="Andreopoulos B."/>
            <person name="Barry K.W."/>
            <person name="Bonito G."/>
            <person name="Buee M."/>
            <person name="Carver A."/>
            <person name="Chen C."/>
            <person name="Cichocki N."/>
            <person name="Clum A."/>
            <person name="Culley D."/>
            <person name="Crous P.W."/>
            <person name="Fauchery L."/>
            <person name="Girlanda M."/>
            <person name="Hayes R.D."/>
            <person name="Keri Z."/>
            <person name="LaButti K."/>
            <person name="Lipzen A."/>
            <person name="Lombard V."/>
            <person name="Magnuson J."/>
            <person name="Maillard F."/>
            <person name="Murat C."/>
            <person name="Nolan M."/>
            <person name="Ohm R.A."/>
            <person name="Pangilinan J."/>
            <person name="Pereira M.F."/>
            <person name="Perotto S."/>
            <person name="Peter M."/>
            <person name="Pfister S."/>
            <person name="Riley R."/>
            <person name="Sitrit Y."/>
            <person name="Stielow J.B."/>
            <person name="Szollosi G."/>
            <person name="Zifcakova L."/>
            <person name="Stursova M."/>
            <person name="Spatafora J.W."/>
            <person name="Tedersoo L."/>
            <person name="Vaario L.M."/>
            <person name="Yamada A."/>
            <person name="Yan M."/>
            <person name="Wang P."/>
            <person name="Xu J."/>
            <person name="Bruns T."/>
            <person name="Baldrian P."/>
            <person name="Vilgalys R."/>
            <person name="Dunand C."/>
            <person name="Henrissat B."/>
            <person name="Grigoriev I.V."/>
            <person name="Hibbett D."/>
            <person name="Nagy L.G."/>
            <person name="Martin F.M."/>
        </authorList>
    </citation>
    <scope>NUCLEOTIDE SEQUENCE</scope>
    <source>
        <strain evidence="1">P2</strain>
    </source>
</reference>
<proteinExistence type="predicted"/>
<comment type="caution">
    <text evidence="1">The sequence shown here is derived from an EMBL/GenBank/DDBJ whole genome shotgun (WGS) entry which is preliminary data.</text>
</comment>
<gene>
    <name evidence="1" type="ORF">BDM02DRAFT_3230234</name>
</gene>
<accession>A0ACB6ZJG3</accession>
<dbReference type="EMBL" id="MU117997">
    <property type="protein sequence ID" value="KAF9649463.1"/>
    <property type="molecule type" value="Genomic_DNA"/>
</dbReference>
<sequence>MQSAVGRVRFLPKGFPSRYLTRRLLTKRTYATGNRSSQKVTPERNTMLLLADYEFQKSGGTRGTEKVHASGLDNPRYGSPKDFRKAIEELKATFSEPGAVSDDPEVLRPYGFSENDRHPASNHTVVVHPESTEDVEKIVKIAIKYKMPVTPYSGGTSLEGSFRAHSAGGICIDMSGMDKILEIHEEDSDLVCQAGARWMDVNDTLKVKGIPLFFPLDPGPGATMGGIVSTGGSGTNAVRYGTARAEWFLNITVVLPNGETIKTRSRARKSAAGPDLTKLFIGAEGTLGIVTEVTVRLAPLLKTDVAVVQFPNVRNATAAVKDILNKGIGIQCIELLDDKLMGAINTYGQPIRKWPEKDSLFIKFQGPTESSISESIKLAKEITKLHGATGFQTAKDQKEAESLWTDRKNAPYAGLALMPGCKSWPTDVCVPVSKLPQLVYETKKEIKEAGLLGTVLGHVGDGNFHAQLFFTSDDDMTKAKELVKGMVKRAIALGGTCTGEHGVGIGKREYLYEELGHGTVELMKKIKRTIDPLNLFNPGKVYPDSPPQNAQESSS</sequence>
<reference evidence="1" key="1">
    <citation type="submission" date="2019-10" db="EMBL/GenBank/DDBJ databases">
        <authorList>
            <consortium name="DOE Joint Genome Institute"/>
            <person name="Kuo A."/>
            <person name="Miyauchi S."/>
            <person name="Kiss E."/>
            <person name="Drula E."/>
            <person name="Kohler A."/>
            <person name="Sanchez-Garcia M."/>
            <person name="Andreopoulos B."/>
            <person name="Barry K.W."/>
            <person name="Bonito G."/>
            <person name="Buee M."/>
            <person name="Carver A."/>
            <person name="Chen C."/>
            <person name="Cichocki N."/>
            <person name="Clum A."/>
            <person name="Culley D."/>
            <person name="Crous P.W."/>
            <person name="Fauchery L."/>
            <person name="Girlanda M."/>
            <person name="Hayes R."/>
            <person name="Keri Z."/>
            <person name="Labutti K."/>
            <person name="Lipzen A."/>
            <person name="Lombard V."/>
            <person name="Magnuson J."/>
            <person name="Maillard F."/>
            <person name="Morin E."/>
            <person name="Murat C."/>
            <person name="Nolan M."/>
            <person name="Ohm R."/>
            <person name="Pangilinan J."/>
            <person name="Pereira M."/>
            <person name="Perotto S."/>
            <person name="Peter M."/>
            <person name="Riley R."/>
            <person name="Sitrit Y."/>
            <person name="Stielow B."/>
            <person name="Szollosi G."/>
            <person name="Zifcakova L."/>
            <person name="Stursova M."/>
            <person name="Spatafora J.W."/>
            <person name="Tedersoo L."/>
            <person name="Vaario L.-M."/>
            <person name="Yamada A."/>
            <person name="Yan M."/>
            <person name="Wang P."/>
            <person name="Xu J."/>
            <person name="Bruns T."/>
            <person name="Baldrian P."/>
            <person name="Vilgalys R."/>
            <person name="Henrissat B."/>
            <person name="Grigoriev I.V."/>
            <person name="Hibbett D."/>
            <person name="Nagy L.G."/>
            <person name="Martin F.M."/>
        </authorList>
    </citation>
    <scope>NUCLEOTIDE SEQUENCE</scope>
    <source>
        <strain evidence="1">P2</strain>
    </source>
</reference>